<dbReference type="EMBL" id="HBKN01018287">
    <property type="protein sequence ID" value="CAE2298022.1"/>
    <property type="molecule type" value="Transcribed_RNA"/>
</dbReference>
<reference evidence="6" key="1">
    <citation type="submission" date="2021-01" db="EMBL/GenBank/DDBJ databases">
        <authorList>
            <person name="Corre E."/>
            <person name="Pelletier E."/>
            <person name="Niang G."/>
            <person name="Scheremetjew M."/>
            <person name="Finn R."/>
            <person name="Kale V."/>
            <person name="Holt S."/>
            <person name="Cochrane G."/>
            <person name="Meng A."/>
            <person name="Brown T."/>
            <person name="Cohen L."/>
        </authorList>
    </citation>
    <scope>NUCLEOTIDE SEQUENCE</scope>
    <source>
        <strain evidence="6">CCMP 2712</strain>
    </source>
</reference>
<organism evidence="6">
    <name type="scientific">Guillardia theta</name>
    <name type="common">Cryptophyte</name>
    <name type="synonym">Cryptomonas phi</name>
    <dbReference type="NCBI Taxonomy" id="55529"/>
    <lineage>
        <taxon>Eukaryota</taxon>
        <taxon>Cryptophyceae</taxon>
        <taxon>Pyrenomonadales</taxon>
        <taxon>Geminigeraceae</taxon>
        <taxon>Guillardia</taxon>
    </lineage>
</organism>
<keyword evidence="3" id="KW-0378">Hydrolase</keyword>
<keyword evidence="5" id="KW-0732">Signal</keyword>
<evidence type="ECO:0000256" key="5">
    <source>
        <dbReference type="SAM" id="SignalP"/>
    </source>
</evidence>
<keyword evidence="4" id="KW-0460">Magnesium</keyword>
<evidence type="ECO:0000256" key="4">
    <source>
        <dbReference type="ARBA" id="ARBA00022842"/>
    </source>
</evidence>
<feature type="chain" id="PRO_5030649361" description="Nudix hydrolase domain-containing protein" evidence="5">
    <location>
        <begin position="27"/>
        <end position="598"/>
    </location>
</feature>
<dbReference type="InterPro" id="IPR055295">
    <property type="entry name" value="NUDT22/NUDT9-like"/>
</dbReference>
<comment type="cofactor">
    <cofactor evidence="1">
        <name>Mg(2+)</name>
        <dbReference type="ChEBI" id="CHEBI:18420"/>
    </cofactor>
</comment>
<name>A0A7S4KL47_GUITH</name>
<protein>
    <recommendedName>
        <fullName evidence="7">Nudix hydrolase domain-containing protein</fullName>
    </recommendedName>
</protein>
<evidence type="ECO:0008006" key="7">
    <source>
        <dbReference type="Google" id="ProtNLM"/>
    </source>
</evidence>
<sequence>MGLWTKIKFRFYVLIALVTEPGFLDANIAGNVDTSLSPNLLGTRFIWPDVWSESPTGCFQKLTYSERSCAPACIRLRGGSKSIANVAGWFDCSSGLWSSCFNRIRICVSSWRRAESKNNKIQPPAHSTSLDSIEVQSDQQTKLSGPLHSFSLGDLNEMDGMQGDEENRKPLFTTKAHTSGKVPEYEVLLDCLPNGVTPEKVQVVLHRKYCRTRHPDVEKGIEDQWQSLTTKEPRLWWYDGTLFRLASAQRWKDIDGSQEVKLECGVTRYRSFLGTNMSPNWAKIPEVHMSDPLSCFVLVHSSDDQVMFVQRKDPILGSRWTSFPTINREPSIYSISLPGGHLSADRAGIFDSMVEVPIPGYIGHEIICMLDYSIWPGSEKWKPSMRNGVESPRPYSKVITELFSCPLREANGDLGLKSNDFFELPLMLGIAKSSRNRTIAAVFYLATHLTAEEIKEKHSQSALPHSCRCISISDKDALPTLDLDLQPCCRAALYLFAQYLRTHRGAHVRNGGGITDLKQDGEEMTSFPSKGTYLREAEGRGRSMQKNQFAVFSNKSEDPGEAVVEEGSLSVADVRSLSPRHLDAVKYSNLQVNESNEL</sequence>
<dbReference type="GO" id="GO:0052751">
    <property type="term" value="F:GDP-mannose hydrolase activity"/>
    <property type="evidence" value="ECO:0007669"/>
    <property type="project" value="TreeGrafter"/>
</dbReference>
<dbReference type="PANTHER" id="PTHR31835:SF1">
    <property type="entry name" value="URIDINE DIPHOSPHATE GLUCOSE PYROPHOSPHATASE NUDT22"/>
    <property type="match status" value="1"/>
</dbReference>
<evidence type="ECO:0000256" key="1">
    <source>
        <dbReference type="ARBA" id="ARBA00001946"/>
    </source>
</evidence>
<keyword evidence="2" id="KW-0479">Metal-binding</keyword>
<evidence type="ECO:0000313" key="6">
    <source>
        <dbReference type="EMBL" id="CAE2298022.1"/>
    </source>
</evidence>
<dbReference type="GO" id="GO:0046872">
    <property type="term" value="F:metal ion binding"/>
    <property type="evidence" value="ECO:0007669"/>
    <property type="project" value="UniProtKB-KW"/>
</dbReference>
<dbReference type="AlphaFoldDB" id="A0A7S4KL47"/>
<feature type="signal peptide" evidence="5">
    <location>
        <begin position="1"/>
        <end position="26"/>
    </location>
</feature>
<gene>
    <name evidence="6" type="ORF">GTHE00462_LOCUS14422</name>
</gene>
<dbReference type="PANTHER" id="PTHR31835">
    <property type="entry name" value="URIDINE DIPHOSPHATE GLUCOSE PYROPHOSPHATASE"/>
    <property type="match status" value="1"/>
</dbReference>
<evidence type="ECO:0000256" key="2">
    <source>
        <dbReference type="ARBA" id="ARBA00022723"/>
    </source>
</evidence>
<evidence type="ECO:0000256" key="3">
    <source>
        <dbReference type="ARBA" id="ARBA00022801"/>
    </source>
</evidence>
<accession>A0A7S4KL47</accession>
<proteinExistence type="predicted"/>